<accession>A0A6C0HPM6</accession>
<dbReference type="EMBL" id="MN739998">
    <property type="protein sequence ID" value="QHT82364.1"/>
    <property type="molecule type" value="Genomic_DNA"/>
</dbReference>
<dbReference type="AlphaFoldDB" id="A0A6C0HPM6"/>
<organism evidence="1">
    <name type="scientific">viral metagenome</name>
    <dbReference type="NCBI Taxonomy" id="1070528"/>
    <lineage>
        <taxon>unclassified sequences</taxon>
        <taxon>metagenomes</taxon>
        <taxon>organismal metagenomes</taxon>
    </lineage>
</organism>
<name>A0A6C0HPM6_9ZZZZ</name>
<proteinExistence type="predicted"/>
<protein>
    <submittedName>
        <fullName evidence="1">Uncharacterized protein</fullName>
    </submittedName>
</protein>
<sequence length="69" mass="8296">MEFYIDTTENNVDSSTFTKMNFIYNALNDGWNVVKKDDKYIFKKKHEGDKELYLDTFLDKFICKNIKIN</sequence>
<evidence type="ECO:0000313" key="1">
    <source>
        <dbReference type="EMBL" id="QHT82364.1"/>
    </source>
</evidence>
<reference evidence="1" key="1">
    <citation type="journal article" date="2020" name="Nature">
        <title>Giant virus diversity and host interactions through global metagenomics.</title>
        <authorList>
            <person name="Schulz F."/>
            <person name="Roux S."/>
            <person name="Paez-Espino D."/>
            <person name="Jungbluth S."/>
            <person name="Walsh D.A."/>
            <person name="Denef V.J."/>
            <person name="McMahon K.D."/>
            <person name="Konstantinidis K.T."/>
            <person name="Eloe-Fadrosh E.A."/>
            <person name="Kyrpides N.C."/>
            <person name="Woyke T."/>
        </authorList>
    </citation>
    <scope>NUCLEOTIDE SEQUENCE</scope>
    <source>
        <strain evidence="1">GVMAG-M-3300023184-161</strain>
    </source>
</reference>